<keyword evidence="17" id="KW-1133">Transmembrane helix</keyword>
<comment type="function">
    <text evidence="14">Catalyzes the reduction of 3'-oxosphinganine (3-ketodihydrosphingosine/KDS) to sphinganine (dihydrosphingosine/DHS), the second step of de novo sphingolipid biosynthesis.</text>
</comment>
<evidence type="ECO:0000256" key="9">
    <source>
        <dbReference type="ARBA" id="ARBA00023098"/>
    </source>
</evidence>
<evidence type="ECO:0000256" key="2">
    <source>
        <dbReference type="ARBA" id="ARBA00004760"/>
    </source>
</evidence>
<dbReference type="PANTHER" id="PTHR43550">
    <property type="entry name" value="3-KETODIHYDROSPHINGOSINE REDUCTASE"/>
    <property type="match status" value="1"/>
</dbReference>
<dbReference type="STRING" id="644223.C4QXK6"/>
<sequence length="346" mass="38229">MILVHDTTLSSNIWCTISAIILIQSVEGTGMFDNFDVTNKKAIITGASQGVGAEFAKLLYGKGCSVVIVARTESLLKQVVKDAIDIHGTEKGNTISYVAADISKYDQCERVLEEVGFSPDIVFCCAGSSIPGLFLELDEKTLSSGIDINYKTALYFSHVALKVMTKVEKPYKRHLVFFSSVLAFYSFIGYGQYAPMKAALRSLSDILRQEVSIHNIKVECIFPGNTLSEGFLEEEKSKPEITRIIEGPSSPISTEQCCKIIYNALQSGYQYVTTDFIGYVLMSASLGGSPRYYGVIQVIISFLFSIFAPIASMFVNKQIRDYFKKQSRISPSSSSSPSPEREQKDK</sequence>
<dbReference type="Gene3D" id="3.40.50.720">
    <property type="entry name" value="NAD(P)-binding Rossmann-like Domain"/>
    <property type="match status" value="1"/>
</dbReference>
<keyword evidence="17" id="KW-0812">Transmembrane</keyword>
<evidence type="ECO:0000256" key="17">
    <source>
        <dbReference type="SAM" id="Phobius"/>
    </source>
</evidence>
<comment type="pathway">
    <text evidence="2">Lipid metabolism; sphingolipid metabolism.</text>
</comment>
<evidence type="ECO:0000256" key="11">
    <source>
        <dbReference type="ARBA" id="ARBA00026241"/>
    </source>
</evidence>
<dbReference type="Pfam" id="PF00106">
    <property type="entry name" value="adh_short"/>
    <property type="match status" value="1"/>
</dbReference>
<evidence type="ECO:0000256" key="7">
    <source>
        <dbReference type="ARBA" id="ARBA00022919"/>
    </source>
</evidence>
<dbReference type="OMA" id="ICGVFEE"/>
<keyword evidence="6" id="KW-0521">NADP</keyword>
<accession>C4QXK6</accession>
<keyword evidence="7" id="KW-0746">Sphingolipid metabolism</keyword>
<dbReference type="SMR" id="C4QXK6"/>
<dbReference type="GeneID" id="8197438"/>
<dbReference type="PRINTS" id="PR00081">
    <property type="entry name" value="GDHRDH"/>
</dbReference>
<dbReference type="AlphaFoldDB" id="C4QXK6"/>
<evidence type="ECO:0000256" key="5">
    <source>
        <dbReference type="ARBA" id="ARBA00022824"/>
    </source>
</evidence>
<dbReference type="HOGENOM" id="CLU_010194_3_0_1"/>
<gene>
    <name evidence="18" type="ordered locus">PAS_chr1-4_0149</name>
</gene>
<keyword evidence="8" id="KW-0560">Oxidoreductase</keyword>
<dbReference type="GO" id="GO:0006666">
    <property type="term" value="P:3-keto-sphinganine metabolic process"/>
    <property type="evidence" value="ECO:0007669"/>
    <property type="project" value="EnsemblFungi"/>
</dbReference>
<dbReference type="InterPro" id="IPR045022">
    <property type="entry name" value="KDSR-like"/>
</dbReference>
<dbReference type="CDD" id="cd08939">
    <property type="entry name" value="KDSR-like_SDR_c"/>
    <property type="match status" value="1"/>
</dbReference>
<evidence type="ECO:0000256" key="3">
    <source>
        <dbReference type="ARBA" id="ARBA00004991"/>
    </source>
</evidence>
<dbReference type="UniPathway" id="UPA00222"/>
<evidence type="ECO:0000256" key="6">
    <source>
        <dbReference type="ARBA" id="ARBA00022857"/>
    </source>
</evidence>
<evidence type="ECO:0000256" key="1">
    <source>
        <dbReference type="ARBA" id="ARBA00004240"/>
    </source>
</evidence>
<evidence type="ECO:0000256" key="13">
    <source>
        <dbReference type="ARBA" id="ARBA00032891"/>
    </source>
</evidence>
<dbReference type="GO" id="GO:0005789">
    <property type="term" value="C:endoplasmic reticulum membrane"/>
    <property type="evidence" value="ECO:0007669"/>
    <property type="project" value="TreeGrafter"/>
</dbReference>
<dbReference type="EC" id="1.1.1.102" evidence="10"/>
<evidence type="ECO:0000256" key="4">
    <source>
        <dbReference type="ARBA" id="ARBA00006484"/>
    </source>
</evidence>
<comment type="catalytic activity">
    <reaction evidence="15">
        <text>sphinganine + NADP(+) = 3-oxosphinganine + NADPH + H(+)</text>
        <dbReference type="Rhea" id="RHEA:22640"/>
        <dbReference type="ChEBI" id="CHEBI:15378"/>
        <dbReference type="ChEBI" id="CHEBI:57783"/>
        <dbReference type="ChEBI" id="CHEBI:57817"/>
        <dbReference type="ChEBI" id="CHEBI:58299"/>
        <dbReference type="ChEBI" id="CHEBI:58349"/>
        <dbReference type="EC" id="1.1.1.102"/>
    </reaction>
    <physiologicalReaction direction="right-to-left" evidence="15">
        <dbReference type="Rhea" id="RHEA:22642"/>
    </physiologicalReaction>
</comment>
<keyword evidence="17" id="KW-0472">Membrane</keyword>
<dbReference type="PANTHER" id="PTHR43550:SF3">
    <property type="entry name" value="3-KETODIHYDROSPHINGOSINE REDUCTASE"/>
    <property type="match status" value="1"/>
</dbReference>
<dbReference type="GO" id="GO:0047560">
    <property type="term" value="F:3-dehydrosphinganine reductase activity"/>
    <property type="evidence" value="ECO:0007669"/>
    <property type="project" value="UniProtKB-EC"/>
</dbReference>
<dbReference type="SUPFAM" id="SSF51735">
    <property type="entry name" value="NAD(P)-binding Rossmann-fold domains"/>
    <property type="match status" value="1"/>
</dbReference>
<evidence type="ECO:0000256" key="8">
    <source>
        <dbReference type="ARBA" id="ARBA00023002"/>
    </source>
</evidence>
<dbReference type="OrthoDB" id="10267115at2759"/>
<dbReference type="InParanoid" id="C4QXK6"/>
<comment type="subcellular location">
    <subcellularLocation>
        <location evidence="1">Endoplasmic reticulum</location>
    </subcellularLocation>
</comment>
<organism evidence="18 19">
    <name type="scientific">Komagataella phaffii (strain GS115 / ATCC 20864)</name>
    <name type="common">Yeast</name>
    <name type="synonym">Pichia pastoris</name>
    <dbReference type="NCBI Taxonomy" id="644223"/>
    <lineage>
        <taxon>Eukaryota</taxon>
        <taxon>Fungi</taxon>
        <taxon>Dikarya</taxon>
        <taxon>Ascomycota</taxon>
        <taxon>Saccharomycotina</taxon>
        <taxon>Pichiomycetes</taxon>
        <taxon>Pichiales</taxon>
        <taxon>Pichiaceae</taxon>
        <taxon>Komagataella</taxon>
    </lineage>
</organism>
<evidence type="ECO:0000256" key="12">
    <source>
        <dbReference type="ARBA" id="ARBA00029797"/>
    </source>
</evidence>
<keyword evidence="19" id="KW-1185">Reference proteome</keyword>
<dbReference type="Proteomes" id="UP000000314">
    <property type="component" value="Chromosome 1"/>
</dbReference>
<evidence type="ECO:0000256" key="16">
    <source>
        <dbReference type="SAM" id="MobiDB-lite"/>
    </source>
</evidence>
<evidence type="ECO:0000313" key="18">
    <source>
        <dbReference type="EMBL" id="CAY67979.1"/>
    </source>
</evidence>
<evidence type="ECO:0000313" key="19">
    <source>
        <dbReference type="Proteomes" id="UP000000314"/>
    </source>
</evidence>
<dbReference type="RefSeq" id="XP_002490260.1">
    <property type="nucleotide sequence ID" value="XM_002490215.1"/>
</dbReference>
<feature type="transmembrane region" description="Helical" evidence="17">
    <location>
        <begin position="292"/>
        <end position="315"/>
    </location>
</feature>
<evidence type="ECO:0000256" key="14">
    <source>
        <dbReference type="ARBA" id="ARBA00044737"/>
    </source>
</evidence>
<feature type="transmembrane region" description="Helical" evidence="17">
    <location>
        <begin position="174"/>
        <end position="193"/>
    </location>
</feature>
<feature type="region of interest" description="Disordered" evidence="16">
    <location>
        <begin position="325"/>
        <end position="346"/>
    </location>
</feature>
<dbReference type="KEGG" id="ppa:PAS_chr1-4_0149"/>
<dbReference type="FunCoup" id="C4QXK6">
    <property type="interactions" value="108"/>
</dbReference>
<dbReference type="GO" id="GO:0005811">
    <property type="term" value="C:lipid droplet"/>
    <property type="evidence" value="ECO:0007669"/>
    <property type="project" value="EnsemblFungi"/>
</dbReference>
<evidence type="ECO:0000256" key="10">
    <source>
        <dbReference type="ARBA" id="ARBA00026112"/>
    </source>
</evidence>
<proteinExistence type="inferred from homology"/>
<dbReference type="InterPro" id="IPR036291">
    <property type="entry name" value="NAD(P)-bd_dom_sf"/>
</dbReference>
<reference evidence="18 19" key="1">
    <citation type="journal article" date="2009" name="Nat. Biotechnol.">
        <title>Genome sequence of the recombinant protein production host Pichia pastoris.</title>
        <authorList>
            <person name="De Schutter K."/>
            <person name="Lin Y.C."/>
            <person name="Tiels P."/>
            <person name="Van Hecke A."/>
            <person name="Glinka S."/>
            <person name="Weber-Lehmann J."/>
            <person name="Rouze P."/>
            <person name="Van de Peer Y."/>
            <person name="Callewaert N."/>
        </authorList>
    </citation>
    <scope>NUCLEOTIDE SEQUENCE [LARGE SCALE GENOMIC DNA]</scope>
    <source>
        <strain evidence="19">GS115 / ATCC 20864</strain>
    </source>
</reference>
<dbReference type="InterPro" id="IPR002347">
    <property type="entry name" value="SDR_fam"/>
</dbReference>
<dbReference type="eggNOG" id="KOG1210">
    <property type="taxonomic scope" value="Eukaryota"/>
</dbReference>
<keyword evidence="5" id="KW-0256">Endoplasmic reticulum</keyword>
<dbReference type="GO" id="GO:0030148">
    <property type="term" value="P:sphingolipid biosynthetic process"/>
    <property type="evidence" value="ECO:0007669"/>
    <property type="project" value="EnsemblFungi"/>
</dbReference>
<name>C4QXK6_KOMPG</name>
<comment type="pathway">
    <text evidence="3">Sphingolipid metabolism.</text>
</comment>
<keyword evidence="9" id="KW-0443">Lipid metabolism</keyword>
<dbReference type="EMBL" id="FN392319">
    <property type="protein sequence ID" value="CAY67979.1"/>
    <property type="molecule type" value="Genomic_DNA"/>
</dbReference>
<protein>
    <recommendedName>
        <fullName evidence="11">3-ketodihydrosphingosine reductase TSC10</fullName>
        <ecNumber evidence="10">1.1.1.102</ecNumber>
    </recommendedName>
    <alternativeName>
        <fullName evidence="13">3-dehydrosphinganine reductase</fullName>
    </alternativeName>
    <alternativeName>
        <fullName evidence="12">KDS reductase</fullName>
    </alternativeName>
</protein>
<evidence type="ECO:0000256" key="15">
    <source>
        <dbReference type="ARBA" id="ARBA00048930"/>
    </source>
</evidence>
<comment type="similarity">
    <text evidence="4">Belongs to the short-chain dehydrogenases/reductases (SDR) family.</text>
</comment>